<evidence type="ECO:0000256" key="7">
    <source>
        <dbReference type="ARBA" id="ARBA00023054"/>
    </source>
</evidence>
<evidence type="ECO:0000256" key="6">
    <source>
        <dbReference type="ARBA" id="ARBA00022840"/>
    </source>
</evidence>
<evidence type="ECO:0000256" key="11">
    <source>
        <dbReference type="SAM" id="Coils"/>
    </source>
</evidence>
<keyword evidence="5 10" id="KW-0547">Nucleotide-binding</keyword>
<comment type="caution">
    <text evidence="14">The sequence shown here is derived from an EMBL/GenBank/DDBJ whole genome shotgun (WGS) entry which is preliminary data.</text>
</comment>
<sequence length="1492" mass="173299">MENTLDSARQSYTSTQNDMSYLFGRDPSILAYGRRVCVSKETKKMLFSVESEAETESEECNYAVQSGSLNSESEILQTVKVYLRMKPFPKKIKLSDEQQSAYKIINSTTLFTRLPTLDNNTSCLKRSNSTDIVCRKFTFTKTFGPETTQLQLFKQAVKQQMIEFIDGQNSTIMTYGTTNSGKSYTLQGTTTSPGIIPRCLEFVFSNITPKSTPSYKPINHCDVVALDPLERAQELEIKTKLLTLLSVDKYQYINAYVEMQKLLQEESSIRPSQCIDAHYSVWVSFAEIYNEIVYDLLSNETQKKRTPLKLATDSQGRTFIKGLKTVCVNSGSEAYQVLMAGQYNLKVAATALNARSSRSHCIFTIKLLKYYVENDPSSVEVSTFAFCDLAGSERLKKTLNIGDRLKEAQNINTSLLVLGRCLKTIHEGQLSKQKIEHVGPFRESKLTRLFQKALSGKEHMVLIVNINPIPNLYIETQNVLNFSAIAKKIVIEKGKTQKKIKSRFSQIVTQSIKTITDWDATELESDDWQVDNNLDYIQLEDCNELINENERLKKEIVSLKSSALSRDLQIRQELADTYTSMMKDLEAEWRNRIKNVEEQQEDICHLSVKQVEDFYKQKLEQLSSRKRRRSFNNSDDKNIDDLEIENSHLTSKIMFLKSSIKEFKETNQNLMVEKNKLTFELGLTKEDLKNMNNLLTAAQKDICSDEAIKHYIEELKSQLSTKEEQIKKLKIFLNEAKQEYINITTQEREKERIINEQAEELLDKQETIDDLEAELADINICLTEETKAVDILEEKLENQNKKMLDYENKVQDMQEQINKLKNEKLLLLDEFELFKKTVDTAKNTKQNLEYNNEYRNVKDEDQNIFIDADSSSDLKVEVVIVNSNNKDTQTEHVFHTQMEEKLLVLDKENSSLKEKLVRSTTEIKSLKLELEFAKVKLKDISEQISNLKINNTQSNDVKQEVAVETIEIGCQAYTEFNDNCVQTSQNDVFNKSSQTIEKMQKEEINQTSFTEETDYDVVLDKLAKLMVKYDDIKAYYEEKCLLFEEKNQEVLTLKEKLIEINTANKTNAEEYKQSIDLLQKELSFVKEDKMQIEETLKNTDNIKLSLEIKISDYERRLNENEQQLSLAKSDYNQCTEKLNALQADFDSHILKRKTEHEEAMNNLQKELSSAVEKNIKLQCLDAQIAKLQPEHNLENITELQEKIHELNKNLEICQTEKAQLQKLLDENNDKLLDLNDRLEQAEEKEQEKDAEIISLQKEMKCMIQKNEETDDRSDKLMELEMKRTIKNLTETKELLTRKEEYIEQLQIRIKHNEEKAKILDLCAEERKTENERLKNLNEELKNSVIEKEREMEAFMKNRDELVTKYESLVKSQQEELEKQKLIKNHSKEKDSCGNTSEDEVIKNRRLRRPPKKYASSPKQNEVSVIDLSGSDTKRSAKRTNLPPREPSEKKKNTRRKKLYITDDESFQDIEPLESTVVITPSVQTRNLRSRRK</sequence>
<feature type="domain" description="Kinesin motor" evidence="13">
    <location>
        <begin position="78"/>
        <end position="489"/>
    </location>
</feature>
<dbReference type="PANTHER" id="PTHR47970">
    <property type="entry name" value="KINESIN-LIKE PROTEIN KIF11"/>
    <property type="match status" value="1"/>
</dbReference>
<comment type="similarity">
    <text evidence="10">Belongs to the TRAFAC class myosin-kinesin ATPase superfamily. Kinesin family.</text>
</comment>
<dbReference type="GO" id="GO:0005634">
    <property type="term" value="C:nucleus"/>
    <property type="evidence" value="ECO:0007669"/>
    <property type="project" value="TreeGrafter"/>
</dbReference>
<dbReference type="SMART" id="SM00129">
    <property type="entry name" value="KISc"/>
    <property type="match status" value="1"/>
</dbReference>
<dbReference type="GO" id="GO:0072686">
    <property type="term" value="C:mitotic spindle"/>
    <property type="evidence" value="ECO:0007669"/>
    <property type="project" value="TreeGrafter"/>
</dbReference>
<dbReference type="GO" id="GO:0005876">
    <property type="term" value="C:spindle microtubule"/>
    <property type="evidence" value="ECO:0007669"/>
    <property type="project" value="TreeGrafter"/>
</dbReference>
<dbReference type="GO" id="GO:0090307">
    <property type="term" value="P:mitotic spindle assembly"/>
    <property type="evidence" value="ECO:0007669"/>
    <property type="project" value="TreeGrafter"/>
</dbReference>
<protein>
    <recommendedName>
        <fullName evidence="13">Kinesin motor domain-containing protein</fullName>
    </recommendedName>
</protein>
<evidence type="ECO:0000256" key="3">
    <source>
        <dbReference type="ARBA" id="ARBA00022553"/>
    </source>
</evidence>
<accession>A0AA40G5K9</accession>
<keyword evidence="4" id="KW-0493">Microtubule</keyword>
<evidence type="ECO:0000256" key="8">
    <source>
        <dbReference type="ARBA" id="ARBA00023175"/>
    </source>
</evidence>
<dbReference type="GO" id="GO:0005524">
    <property type="term" value="F:ATP binding"/>
    <property type="evidence" value="ECO:0007669"/>
    <property type="project" value="UniProtKB-UniRule"/>
</dbReference>
<keyword evidence="9" id="KW-0206">Cytoskeleton</keyword>
<evidence type="ECO:0000256" key="5">
    <source>
        <dbReference type="ARBA" id="ARBA00022741"/>
    </source>
</evidence>
<feature type="compositionally biased region" description="Basic and acidic residues" evidence="12">
    <location>
        <begin position="1382"/>
        <end position="1391"/>
    </location>
</feature>
<reference evidence="14" key="1">
    <citation type="submission" date="2021-10" db="EMBL/GenBank/DDBJ databases">
        <title>Melipona bicolor Genome sequencing and assembly.</title>
        <authorList>
            <person name="Araujo N.S."/>
            <person name="Arias M.C."/>
        </authorList>
    </citation>
    <scope>NUCLEOTIDE SEQUENCE</scope>
    <source>
        <strain evidence="14">USP_2M_L1-L4_2017</strain>
        <tissue evidence="14">Whole body</tissue>
    </source>
</reference>
<evidence type="ECO:0000256" key="1">
    <source>
        <dbReference type="ARBA" id="ARBA00004186"/>
    </source>
</evidence>
<dbReference type="Gene3D" id="3.40.850.10">
    <property type="entry name" value="Kinesin motor domain"/>
    <property type="match status" value="1"/>
</dbReference>
<keyword evidence="15" id="KW-1185">Reference proteome</keyword>
<evidence type="ECO:0000259" key="13">
    <source>
        <dbReference type="PROSITE" id="PS50067"/>
    </source>
</evidence>
<dbReference type="GO" id="GO:0008017">
    <property type="term" value="F:microtubule binding"/>
    <property type="evidence" value="ECO:0007669"/>
    <property type="project" value="InterPro"/>
</dbReference>
<comment type="subcellular location">
    <subcellularLocation>
        <location evidence="1">Cytoplasm</location>
        <location evidence="1">Cytoskeleton</location>
        <location evidence="1">Spindle</location>
    </subcellularLocation>
</comment>
<evidence type="ECO:0000313" key="14">
    <source>
        <dbReference type="EMBL" id="KAK1131536.1"/>
    </source>
</evidence>
<dbReference type="PANTHER" id="PTHR47970:SF29">
    <property type="entry name" value="KINESIN FAMILY MEMBER 20B"/>
    <property type="match status" value="1"/>
</dbReference>
<dbReference type="GO" id="GO:0008574">
    <property type="term" value="F:plus-end-directed microtubule motor activity"/>
    <property type="evidence" value="ECO:0007669"/>
    <property type="project" value="TreeGrafter"/>
</dbReference>
<keyword evidence="8 10" id="KW-0505">Motor protein</keyword>
<dbReference type="GO" id="GO:0007018">
    <property type="term" value="P:microtubule-based movement"/>
    <property type="evidence" value="ECO:0007669"/>
    <property type="project" value="InterPro"/>
</dbReference>
<organism evidence="14 15">
    <name type="scientific">Melipona bicolor</name>
    <dbReference type="NCBI Taxonomy" id="60889"/>
    <lineage>
        <taxon>Eukaryota</taxon>
        <taxon>Metazoa</taxon>
        <taxon>Ecdysozoa</taxon>
        <taxon>Arthropoda</taxon>
        <taxon>Hexapoda</taxon>
        <taxon>Insecta</taxon>
        <taxon>Pterygota</taxon>
        <taxon>Neoptera</taxon>
        <taxon>Endopterygota</taxon>
        <taxon>Hymenoptera</taxon>
        <taxon>Apocrita</taxon>
        <taxon>Aculeata</taxon>
        <taxon>Apoidea</taxon>
        <taxon>Anthophila</taxon>
        <taxon>Apidae</taxon>
        <taxon>Melipona</taxon>
    </lineage>
</organism>
<feature type="coiled-coil region" evidence="11">
    <location>
        <begin position="712"/>
        <end position="830"/>
    </location>
</feature>
<dbReference type="InterPro" id="IPR019821">
    <property type="entry name" value="Kinesin_motor_CS"/>
</dbReference>
<dbReference type="SUPFAM" id="SSF52540">
    <property type="entry name" value="P-loop containing nucleoside triphosphate hydrolases"/>
    <property type="match status" value="1"/>
</dbReference>
<dbReference type="InterPro" id="IPR027417">
    <property type="entry name" value="P-loop_NTPase"/>
</dbReference>
<feature type="coiled-coil region" evidence="11">
    <location>
        <begin position="542"/>
        <end position="602"/>
    </location>
</feature>
<name>A0AA40G5K9_9HYME</name>
<dbReference type="EMBL" id="JAHYIQ010000006">
    <property type="protein sequence ID" value="KAK1131536.1"/>
    <property type="molecule type" value="Genomic_DNA"/>
</dbReference>
<feature type="coiled-coil region" evidence="11">
    <location>
        <begin position="1068"/>
        <end position="1357"/>
    </location>
</feature>
<dbReference type="InterPro" id="IPR036961">
    <property type="entry name" value="Kinesin_motor_dom_sf"/>
</dbReference>
<evidence type="ECO:0000256" key="2">
    <source>
        <dbReference type="ARBA" id="ARBA00022490"/>
    </source>
</evidence>
<dbReference type="Proteomes" id="UP001177670">
    <property type="component" value="Unassembled WGS sequence"/>
</dbReference>
<dbReference type="PRINTS" id="PR00380">
    <property type="entry name" value="KINESINHEAVY"/>
</dbReference>
<dbReference type="PROSITE" id="PS00411">
    <property type="entry name" value="KINESIN_MOTOR_1"/>
    <property type="match status" value="1"/>
</dbReference>
<dbReference type="GO" id="GO:0051231">
    <property type="term" value="P:spindle elongation"/>
    <property type="evidence" value="ECO:0007669"/>
    <property type="project" value="TreeGrafter"/>
</dbReference>
<proteinExistence type="inferred from homology"/>
<feature type="coiled-coil region" evidence="11">
    <location>
        <begin position="895"/>
        <end position="950"/>
    </location>
</feature>
<evidence type="ECO:0000256" key="9">
    <source>
        <dbReference type="ARBA" id="ARBA00023212"/>
    </source>
</evidence>
<dbReference type="InterPro" id="IPR047149">
    <property type="entry name" value="KIF11-like"/>
</dbReference>
<dbReference type="Pfam" id="PF00225">
    <property type="entry name" value="Kinesin"/>
    <property type="match status" value="1"/>
</dbReference>
<evidence type="ECO:0000256" key="4">
    <source>
        <dbReference type="ARBA" id="ARBA00022701"/>
    </source>
</evidence>
<keyword evidence="3" id="KW-0597">Phosphoprotein</keyword>
<dbReference type="InterPro" id="IPR001752">
    <property type="entry name" value="Kinesin_motor_dom"/>
</dbReference>
<keyword evidence="7 11" id="KW-0175">Coiled coil</keyword>
<feature type="region of interest" description="Disordered" evidence="12">
    <location>
        <begin position="1382"/>
        <end position="1463"/>
    </location>
</feature>
<keyword evidence="6 10" id="KW-0067">ATP-binding</keyword>
<keyword evidence="2" id="KW-0963">Cytoplasm</keyword>
<feature type="binding site" evidence="10">
    <location>
        <begin position="176"/>
        <end position="183"/>
    </location>
    <ligand>
        <name>ATP</name>
        <dbReference type="ChEBI" id="CHEBI:30616"/>
    </ligand>
</feature>
<evidence type="ECO:0000256" key="12">
    <source>
        <dbReference type="SAM" id="MobiDB-lite"/>
    </source>
</evidence>
<gene>
    <name evidence="14" type="ORF">K0M31_017813</name>
</gene>
<dbReference type="PROSITE" id="PS50067">
    <property type="entry name" value="KINESIN_MOTOR_2"/>
    <property type="match status" value="1"/>
</dbReference>
<evidence type="ECO:0000256" key="10">
    <source>
        <dbReference type="PROSITE-ProRule" id="PRU00283"/>
    </source>
</evidence>
<evidence type="ECO:0000313" key="15">
    <source>
        <dbReference type="Proteomes" id="UP001177670"/>
    </source>
</evidence>